<organism evidence="9 10">
    <name type="scientific">Lupinus angustifolius</name>
    <name type="common">Narrow-leaved blue lupine</name>
    <dbReference type="NCBI Taxonomy" id="3871"/>
    <lineage>
        <taxon>Eukaryota</taxon>
        <taxon>Viridiplantae</taxon>
        <taxon>Streptophyta</taxon>
        <taxon>Embryophyta</taxon>
        <taxon>Tracheophyta</taxon>
        <taxon>Spermatophyta</taxon>
        <taxon>Magnoliopsida</taxon>
        <taxon>eudicotyledons</taxon>
        <taxon>Gunneridae</taxon>
        <taxon>Pentapetalae</taxon>
        <taxon>rosids</taxon>
        <taxon>fabids</taxon>
        <taxon>Fabales</taxon>
        <taxon>Fabaceae</taxon>
        <taxon>Papilionoideae</taxon>
        <taxon>50 kb inversion clade</taxon>
        <taxon>genistoids sensu lato</taxon>
        <taxon>core genistoids</taxon>
        <taxon>Genisteae</taxon>
        <taxon>Lupinus</taxon>
    </lineage>
</organism>
<sequence>MMKLSSCFCILLLLLSFSLFETRPLRNHDPFSSHSHSSSLFLSTVKLHLNIAKADSKLLAKSGKVSLSIELRNSNGTRTQYYQPLRVSPGGPDGHHHFNTTVGGHGRR</sequence>
<feature type="chain" id="PRO_5020025672" evidence="8">
    <location>
        <begin position="23"/>
        <end position="108"/>
    </location>
</feature>
<evidence type="ECO:0000256" key="1">
    <source>
        <dbReference type="ARBA" id="ARBA00004239"/>
    </source>
</evidence>
<dbReference type="Proteomes" id="UP000188354">
    <property type="component" value="Chromosome LG06"/>
</dbReference>
<comment type="similarity">
    <text evidence="2">Belongs to the CLV3/ESR signal peptide family.</text>
</comment>
<dbReference type="InterPro" id="IPR039616">
    <property type="entry name" value="CLE1-4"/>
</dbReference>
<evidence type="ECO:0000256" key="3">
    <source>
        <dbReference type="ARBA" id="ARBA00022525"/>
    </source>
</evidence>
<evidence type="ECO:0000256" key="7">
    <source>
        <dbReference type="SAM" id="MobiDB-lite"/>
    </source>
</evidence>
<dbReference type="EMBL" id="CM007366">
    <property type="protein sequence ID" value="OIW10144.1"/>
    <property type="molecule type" value="Genomic_DNA"/>
</dbReference>
<reference evidence="9 10" key="1">
    <citation type="journal article" date="2017" name="Plant Biotechnol. J.">
        <title>A comprehensive draft genome sequence for lupin (Lupinus angustifolius), an emerging health food: insights into plant-microbe interactions and legume evolution.</title>
        <authorList>
            <person name="Hane J.K."/>
            <person name="Ming Y."/>
            <person name="Kamphuis L.G."/>
            <person name="Nelson M.N."/>
            <person name="Garg G."/>
            <person name="Atkins C.A."/>
            <person name="Bayer P.E."/>
            <person name="Bravo A."/>
            <person name="Bringans S."/>
            <person name="Cannon S."/>
            <person name="Edwards D."/>
            <person name="Foley R."/>
            <person name="Gao L.L."/>
            <person name="Harrison M.J."/>
            <person name="Huang W."/>
            <person name="Hurgobin B."/>
            <person name="Li S."/>
            <person name="Liu C.W."/>
            <person name="McGrath A."/>
            <person name="Morahan G."/>
            <person name="Murray J."/>
            <person name="Weller J."/>
            <person name="Jian J."/>
            <person name="Singh K.B."/>
        </authorList>
    </citation>
    <scope>NUCLEOTIDE SEQUENCE [LARGE SCALE GENOMIC DNA]</scope>
    <source>
        <strain evidence="10">cv. Tanjil</strain>
        <tissue evidence="9">Whole plant</tissue>
    </source>
</reference>
<evidence type="ECO:0000313" key="10">
    <source>
        <dbReference type="Proteomes" id="UP000188354"/>
    </source>
</evidence>
<feature type="region of interest" description="Disordered" evidence="7">
    <location>
        <begin position="85"/>
        <end position="108"/>
    </location>
</feature>
<dbReference type="PANTHER" id="PTHR33869">
    <property type="entry name" value="CLAVATA3/ESR (CLE)-RELATED PROTEIN 3"/>
    <property type="match status" value="1"/>
</dbReference>
<evidence type="ECO:0000256" key="5">
    <source>
        <dbReference type="ARBA" id="ARBA00023180"/>
    </source>
</evidence>
<protein>
    <submittedName>
        <fullName evidence="9">Uncharacterized protein</fullName>
    </submittedName>
</protein>
<accession>A0A4P1RG44</accession>
<name>A0A4P1RG44_LUPAN</name>
<evidence type="ECO:0000256" key="4">
    <source>
        <dbReference type="ARBA" id="ARBA00022729"/>
    </source>
</evidence>
<comment type="subcellular location">
    <subcellularLocation>
        <location evidence="1">Secreted</location>
        <location evidence="1">Extracellular space</location>
    </subcellularLocation>
</comment>
<feature type="signal peptide" evidence="8">
    <location>
        <begin position="1"/>
        <end position="22"/>
    </location>
</feature>
<dbReference type="PANTHER" id="PTHR33869:SF5">
    <property type="entry name" value="CLAVATA3_ESR (CLE)-RELATED PROTEIN 4"/>
    <property type="match status" value="1"/>
</dbReference>
<keyword evidence="6" id="KW-0379">Hydroxylation</keyword>
<dbReference type="GO" id="GO:0005576">
    <property type="term" value="C:extracellular region"/>
    <property type="evidence" value="ECO:0007669"/>
    <property type="project" value="UniProtKB-SubCell"/>
</dbReference>
<gene>
    <name evidence="9" type="ORF">TanjilG_27895</name>
</gene>
<evidence type="ECO:0000256" key="2">
    <source>
        <dbReference type="ARBA" id="ARBA00005416"/>
    </source>
</evidence>
<evidence type="ECO:0000256" key="8">
    <source>
        <dbReference type="SAM" id="SignalP"/>
    </source>
</evidence>
<keyword evidence="5" id="KW-0325">Glycoprotein</keyword>
<dbReference type="AlphaFoldDB" id="A0A4P1RG44"/>
<dbReference type="GO" id="GO:0033612">
    <property type="term" value="F:receptor serine/threonine kinase binding"/>
    <property type="evidence" value="ECO:0007669"/>
    <property type="project" value="TreeGrafter"/>
</dbReference>
<evidence type="ECO:0000256" key="6">
    <source>
        <dbReference type="ARBA" id="ARBA00023278"/>
    </source>
</evidence>
<keyword evidence="4 8" id="KW-0732">Signal</keyword>
<keyword evidence="10" id="KW-1185">Reference proteome</keyword>
<evidence type="ECO:0000313" key="9">
    <source>
        <dbReference type="EMBL" id="OIW10144.1"/>
    </source>
</evidence>
<proteinExistence type="inferred from homology"/>
<keyword evidence="3" id="KW-0964">Secreted</keyword>
<dbReference type="Gramene" id="OIW10144">
    <property type="protein sequence ID" value="OIW10144"/>
    <property type="gene ID" value="TanjilG_27895"/>
</dbReference>